<name>A0A3S5CGY5_9PLAT</name>
<comment type="caution">
    <text evidence="2">The sequence shown here is derived from an EMBL/GenBank/DDBJ whole genome shotgun (WGS) entry which is preliminary data.</text>
</comment>
<evidence type="ECO:0000256" key="1">
    <source>
        <dbReference type="SAM" id="MobiDB-lite"/>
    </source>
</evidence>
<gene>
    <name evidence="2" type="ORF">PXEA_LOCUS987</name>
</gene>
<reference evidence="2" key="1">
    <citation type="submission" date="2018-11" db="EMBL/GenBank/DDBJ databases">
        <authorList>
            <consortium name="Pathogen Informatics"/>
        </authorList>
    </citation>
    <scope>NUCLEOTIDE SEQUENCE</scope>
</reference>
<sequence length="231" mass="24794">MVDSLALSCLFLAARAPSRLDRLLRFRNLWRQWACLQPTQGAFHESCSSILAESDSSSLPRTCNIKPSLDSSSSSVSSSPSIFTNSDLQLLNLGAQTNDLASLGLHSSISSEIGGSWVAECNRTAAAGRTRIQCTTEQAHGSPSLLSGTVSTSSDNQFKTSDMRVNSGRCSRSLLPDKLLLAPLLERAGQRYRHDSSKIAQNSVSGQSMGQNHWVLLVGSKCTLTHLSGPL</sequence>
<proteinExistence type="predicted"/>
<keyword evidence="3" id="KW-1185">Reference proteome</keyword>
<feature type="region of interest" description="Disordered" evidence="1">
    <location>
        <begin position="138"/>
        <end position="163"/>
    </location>
</feature>
<dbReference type="EMBL" id="CAAALY010001974">
    <property type="protein sequence ID" value="VEL07547.1"/>
    <property type="molecule type" value="Genomic_DNA"/>
</dbReference>
<dbReference type="AlphaFoldDB" id="A0A3S5CGY5"/>
<protein>
    <submittedName>
        <fullName evidence="2">Uncharacterized protein</fullName>
    </submittedName>
</protein>
<dbReference type="Proteomes" id="UP000784294">
    <property type="component" value="Unassembled WGS sequence"/>
</dbReference>
<accession>A0A3S5CGY5</accession>
<organism evidence="2 3">
    <name type="scientific">Protopolystoma xenopodis</name>
    <dbReference type="NCBI Taxonomy" id="117903"/>
    <lineage>
        <taxon>Eukaryota</taxon>
        <taxon>Metazoa</taxon>
        <taxon>Spiralia</taxon>
        <taxon>Lophotrochozoa</taxon>
        <taxon>Platyhelminthes</taxon>
        <taxon>Monogenea</taxon>
        <taxon>Polyopisthocotylea</taxon>
        <taxon>Polystomatidea</taxon>
        <taxon>Polystomatidae</taxon>
        <taxon>Protopolystoma</taxon>
    </lineage>
</organism>
<evidence type="ECO:0000313" key="3">
    <source>
        <dbReference type="Proteomes" id="UP000784294"/>
    </source>
</evidence>
<evidence type="ECO:0000313" key="2">
    <source>
        <dbReference type="EMBL" id="VEL07547.1"/>
    </source>
</evidence>